<dbReference type="EMBL" id="JAFNEN010000368">
    <property type="protein sequence ID" value="KAG8184581.1"/>
    <property type="molecule type" value="Genomic_DNA"/>
</dbReference>
<dbReference type="Proteomes" id="UP000827092">
    <property type="component" value="Unassembled WGS sequence"/>
</dbReference>
<dbReference type="GO" id="GO:0008757">
    <property type="term" value="F:S-adenosylmethionine-dependent methyltransferase activity"/>
    <property type="evidence" value="ECO:0007669"/>
    <property type="project" value="InterPro"/>
</dbReference>
<dbReference type="Pfam" id="PF08241">
    <property type="entry name" value="Methyltransf_11"/>
    <property type="match status" value="1"/>
</dbReference>
<protein>
    <recommendedName>
        <fullName evidence="4">Methyltransferase type 11 domain-containing protein</fullName>
    </recommendedName>
</protein>
<evidence type="ECO:0000256" key="3">
    <source>
        <dbReference type="ARBA" id="ARBA00022679"/>
    </source>
</evidence>
<dbReference type="PANTHER" id="PTHR44942">
    <property type="entry name" value="METHYLTRANSF_11 DOMAIN-CONTAINING PROTEIN"/>
    <property type="match status" value="1"/>
</dbReference>
<dbReference type="GO" id="GO:0032259">
    <property type="term" value="P:methylation"/>
    <property type="evidence" value="ECO:0007669"/>
    <property type="project" value="UniProtKB-KW"/>
</dbReference>
<dbReference type="CDD" id="cd02440">
    <property type="entry name" value="AdoMet_MTases"/>
    <property type="match status" value="1"/>
</dbReference>
<reference evidence="5 6" key="1">
    <citation type="journal article" date="2022" name="Nat. Ecol. Evol.">
        <title>A masculinizing supergene underlies an exaggerated male reproductive morph in a spider.</title>
        <authorList>
            <person name="Hendrickx F."/>
            <person name="De Corte Z."/>
            <person name="Sonet G."/>
            <person name="Van Belleghem S.M."/>
            <person name="Kostlbacher S."/>
            <person name="Vangestel C."/>
        </authorList>
    </citation>
    <scope>NUCLEOTIDE SEQUENCE [LARGE SCALE GENOMIC DNA]</scope>
    <source>
        <strain evidence="5">W744_W776</strain>
    </source>
</reference>
<dbReference type="SUPFAM" id="SSF53335">
    <property type="entry name" value="S-adenosyl-L-methionine-dependent methyltransferases"/>
    <property type="match status" value="1"/>
</dbReference>
<evidence type="ECO:0000259" key="4">
    <source>
        <dbReference type="Pfam" id="PF08241"/>
    </source>
</evidence>
<comment type="caution">
    <text evidence="5">The sequence shown here is derived from an EMBL/GenBank/DDBJ whole genome shotgun (WGS) entry which is preliminary data.</text>
</comment>
<proteinExistence type="inferred from homology"/>
<feature type="domain" description="Methyltransferase type 11" evidence="4">
    <location>
        <begin position="46"/>
        <end position="138"/>
    </location>
</feature>
<dbReference type="InterPro" id="IPR051052">
    <property type="entry name" value="Diverse_substrate_MTase"/>
</dbReference>
<keyword evidence="3" id="KW-0808">Transferase</keyword>
<gene>
    <name evidence="5" type="ORF">JTE90_005196</name>
</gene>
<accession>A0AAV6UK43</accession>
<name>A0AAV6UK43_9ARAC</name>
<dbReference type="Gene3D" id="3.40.50.150">
    <property type="entry name" value="Vaccinia Virus protein VP39"/>
    <property type="match status" value="1"/>
</dbReference>
<organism evidence="5 6">
    <name type="scientific">Oedothorax gibbosus</name>
    <dbReference type="NCBI Taxonomy" id="931172"/>
    <lineage>
        <taxon>Eukaryota</taxon>
        <taxon>Metazoa</taxon>
        <taxon>Ecdysozoa</taxon>
        <taxon>Arthropoda</taxon>
        <taxon>Chelicerata</taxon>
        <taxon>Arachnida</taxon>
        <taxon>Araneae</taxon>
        <taxon>Araneomorphae</taxon>
        <taxon>Entelegynae</taxon>
        <taxon>Araneoidea</taxon>
        <taxon>Linyphiidae</taxon>
        <taxon>Erigoninae</taxon>
        <taxon>Oedothorax</taxon>
    </lineage>
</organism>
<evidence type="ECO:0000256" key="1">
    <source>
        <dbReference type="ARBA" id="ARBA00008361"/>
    </source>
</evidence>
<keyword evidence="6" id="KW-1185">Reference proteome</keyword>
<sequence length="269" mass="29689">MASALFAGVKHAELYAKFRPHPPDALVKTIVSYLGEKVAPPFGSALDVGCGGGQSTLALAPHFARVTGIDVSEAQIRCAQEQRPAPNVTYRVCRAGAPWPVAPSSAQLVSFGQSFHWFEPGAALGEAGRVLGPGGAVALFGHWIPLPRPPGEKRARLLHALVEQWLHDEQLGPFWDAGRRAVQGRYSDVDPRPLTDIRRRNFVKIIDSSLSDYLGYLRTWSSFQKLLKQDAQRAEDLMQQVQTRFLEVLDPAEISFPLHTDYFLILGRV</sequence>
<evidence type="ECO:0000256" key="2">
    <source>
        <dbReference type="ARBA" id="ARBA00022603"/>
    </source>
</evidence>
<dbReference type="InterPro" id="IPR029063">
    <property type="entry name" value="SAM-dependent_MTases_sf"/>
</dbReference>
<dbReference type="PANTHER" id="PTHR44942:SF4">
    <property type="entry name" value="METHYLTRANSFERASE TYPE 11 DOMAIN-CONTAINING PROTEIN"/>
    <property type="match status" value="1"/>
</dbReference>
<evidence type="ECO:0000313" key="5">
    <source>
        <dbReference type="EMBL" id="KAG8184581.1"/>
    </source>
</evidence>
<dbReference type="AlphaFoldDB" id="A0AAV6UK43"/>
<dbReference type="InterPro" id="IPR013216">
    <property type="entry name" value="Methyltransf_11"/>
</dbReference>
<keyword evidence="2" id="KW-0489">Methyltransferase</keyword>
<evidence type="ECO:0000313" key="6">
    <source>
        <dbReference type="Proteomes" id="UP000827092"/>
    </source>
</evidence>
<comment type="similarity">
    <text evidence="1">Belongs to the methyltransferase superfamily.</text>
</comment>